<dbReference type="NCBIfam" id="NF033483">
    <property type="entry name" value="PknB_PASTA_kin"/>
    <property type="match status" value="1"/>
</dbReference>
<dbReference type="Proteomes" id="UP001208567">
    <property type="component" value="Unassembled WGS sequence"/>
</dbReference>
<keyword evidence="6" id="KW-0067">ATP-binding</keyword>
<feature type="domain" description="PASTA" evidence="12">
    <location>
        <begin position="488"/>
        <end position="559"/>
    </location>
</feature>
<dbReference type="SMART" id="SM00220">
    <property type="entry name" value="S_TKc"/>
    <property type="match status" value="1"/>
</dbReference>
<reference evidence="13 14" key="1">
    <citation type="journal article" date="2024" name="Int. J. Syst. Evol. Microbiol.">
        <title>Clostridium omnivorum sp. nov., isolated from anoxic soil under the treatment of reductive soil disinfestation.</title>
        <authorList>
            <person name="Ueki A."/>
            <person name="Tonouchi A."/>
            <person name="Kaku N."/>
            <person name="Honma S."/>
            <person name="Ueki K."/>
        </authorList>
    </citation>
    <scope>NUCLEOTIDE SEQUENCE [LARGE SCALE GENOMIC DNA]</scope>
    <source>
        <strain evidence="13 14">E14</strain>
    </source>
</reference>
<dbReference type="GO" id="GO:0016301">
    <property type="term" value="F:kinase activity"/>
    <property type="evidence" value="ECO:0007669"/>
    <property type="project" value="UniProtKB-KW"/>
</dbReference>
<evidence type="ECO:0000256" key="6">
    <source>
        <dbReference type="ARBA" id="ARBA00022840"/>
    </source>
</evidence>
<dbReference type="PROSITE" id="PS50011">
    <property type="entry name" value="PROTEIN_KINASE_DOM"/>
    <property type="match status" value="1"/>
</dbReference>
<feature type="domain" description="PASTA" evidence="12">
    <location>
        <begin position="353"/>
        <end position="419"/>
    </location>
</feature>
<dbReference type="Gene3D" id="3.30.10.20">
    <property type="match status" value="4"/>
</dbReference>
<feature type="region of interest" description="Disordered" evidence="9">
    <location>
        <begin position="523"/>
        <end position="547"/>
    </location>
</feature>
<dbReference type="RefSeq" id="WP_264852065.1">
    <property type="nucleotide sequence ID" value="NZ_BRXR01000001.1"/>
</dbReference>
<dbReference type="CDD" id="cd06577">
    <property type="entry name" value="PASTA_pknB"/>
    <property type="match status" value="4"/>
</dbReference>
<dbReference type="PROSITE" id="PS00108">
    <property type="entry name" value="PROTEIN_KINASE_ST"/>
    <property type="match status" value="1"/>
</dbReference>
<evidence type="ECO:0000256" key="3">
    <source>
        <dbReference type="ARBA" id="ARBA00022679"/>
    </source>
</evidence>
<accession>A0ABQ5NBX0</accession>
<comment type="caution">
    <text evidence="13">The sequence shown here is derived from an EMBL/GenBank/DDBJ whole genome shotgun (WGS) entry which is preliminary data.</text>
</comment>
<dbReference type="InterPro" id="IPR000719">
    <property type="entry name" value="Prot_kinase_dom"/>
</dbReference>
<keyword evidence="14" id="KW-1185">Reference proteome</keyword>
<evidence type="ECO:0000256" key="10">
    <source>
        <dbReference type="SAM" id="Phobius"/>
    </source>
</evidence>
<organism evidence="13 14">
    <name type="scientific">Clostridium omnivorum</name>
    <dbReference type="NCBI Taxonomy" id="1604902"/>
    <lineage>
        <taxon>Bacteria</taxon>
        <taxon>Bacillati</taxon>
        <taxon>Bacillota</taxon>
        <taxon>Clostridia</taxon>
        <taxon>Eubacteriales</taxon>
        <taxon>Clostridiaceae</taxon>
        <taxon>Clostridium</taxon>
    </lineage>
</organism>
<gene>
    <name evidence="13" type="ORF">bsdE14_41670</name>
</gene>
<feature type="domain" description="PASTA" evidence="12">
    <location>
        <begin position="420"/>
        <end position="487"/>
    </location>
</feature>
<dbReference type="CDD" id="cd14014">
    <property type="entry name" value="STKc_PknB_like"/>
    <property type="match status" value="1"/>
</dbReference>
<evidence type="ECO:0000259" key="11">
    <source>
        <dbReference type="PROSITE" id="PS50011"/>
    </source>
</evidence>
<comment type="catalytic activity">
    <reaction evidence="8">
        <text>L-seryl-[protein] + ATP = O-phospho-L-seryl-[protein] + ADP + H(+)</text>
        <dbReference type="Rhea" id="RHEA:17989"/>
        <dbReference type="Rhea" id="RHEA-COMP:9863"/>
        <dbReference type="Rhea" id="RHEA-COMP:11604"/>
        <dbReference type="ChEBI" id="CHEBI:15378"/>
        <dbReference type="ChEBI" id="CHEBI:29999"/>
        <dbReference type="ChEBI" id="CHEBI:30616"/>
        <dbReference type="ChEBI" id="CHEBI:83421"/>
        <dbReference type="ChEBI" id="CHEBI:456216"/>
        <dbReference type="EC" id="2.7.11.1"/>
    </reaction>
</comment>
<evidence type="ECO:0000256" key="2">
    <source>
        <dbReference type="ARBA" id="ARBA00022527"/>
    </source>
</evidence>
<dbReference type="Gene3D" id="1.10.510.10">
    <property type="entry name" value="Transferase(Phosphotransferase) domain 1"/>
    <property type="match status" value="1"/>
</dbReference>
<dbReference type="Gene3D" id="3.30.200.20">
    <property type="entry name" value="Phosphorylase Kinase, domain 1"/>
    <property type="match status" value="1"/>
</dbReference>
<dbReference type="InterPro" id="IPR008271">
    <property type="entry name" value="Ser/Thr_kinase_AS"/>
</dbReference>
<dbReference type="EC" id="2.7.11.1" evidence="1"/>
<evidence type="ECO:0000313" key="13">
    <source>
        <dbReference type="EMBL" id="GLC32757.1"/>
    </source>
</evidence>
<evidence type="ECO:0000313" key="14">
    <source>
        <dbReference type="Proteomes" id="UP001208567"/>
    </source>
</evidence>
<keyword evidence="2" id="KW-0723">Serine/threonine-protein kinase</keyword>
<keyword evidence="10" id="KW-0812">Transmembrane</keyword>
<dbReference type="SMART" id="SM00740">
    <property type="entry name" value="PASTA"/>
    <property type="match status" value="4"/>
</dbReference>
<feature type="domain" description="PASTA" evidence="12">
    <location>
        <begin position="562"/>
        <end position="627"/>
    </location>
</feature>
<feature type="domain" description="Protein kinase" evidence="11">
    <location>
        <begin position="10"/>
        <end position="270"/>
    </location>
</feature>
<dbReference type="SUPFAM" id="SSF54184">
    <property type="entry name" value="Penicillin-binding protein 2x (pbp-2x), c-terminal domain"/>
    <property type="match status" value="1"/>
</dbReference>
<dbReference type="EMBL" id="BRXR01000001">
    <property type="protein sequence ID" value="GLC32757.1"/>
    <property type="molecule type" value="Genomic_DNA"/>
</dbReference>
<dbReference type="PANTHER" id="PTHR43289:SF34">
    <property type="entry name" value="SERINE_THREONINE-PROTEIN KINASE YBDM-RELATED"/>
    <property type="match status" value="1"/>
</dbReference>
<feature type="compositionally biased region" description="Polar residues" evidence="9">
    <location>
        <begin position="523"/>
        <end position="540"/>
    </location>
</feature>
<dbReference type="PANTHER" id="PTHR43289">
    <property type="entry name" value="MITOGEN-ACTIVATED PROTEIN KINASE KINASE KINASE 20-RELATED"/>
    <property type="match status" value="1"/>
</dbReference>
<proteinExistence type="predicted"/>
<evidence type="ECO:0000256" key="5">
    <source>
        <dbReference type="ARBA" id="ARBA00022777"/>
    </source>
</evidence>
<keyword evidence="10" id="KW-0472">Membrane</keyword>
<feature type="transmembrane region" description="Helical" evidence="10">
    <location>
        <begin position="321"/>
        <end position="342"/>
    </location>
</feature>
<keyword evidence="10" id="KW-1133">Transmembrane helix</keyword>
<dbReference type="InterPro" id="IPR005543">
    <property type="entry name" value="PASTA_dom"/>
</dbReference>
<keyword evidence="5 13" id="KW-0418">Kinase</keyword>
<evidence type="ECO:0000256" key="4">
    <source>
        <dbReference type="ARBA" id="ARBA00022741"/>
    </source>
</evidence>
<protein>
    <recommendedName>
        <fullName evidence="1">non-specific serine/threonine protein kinase</fullName>
        <ecNumber evidence="1">2.7.11.1</ecNumber>
    </recommendedName>
</protein>
<comment type="catalytic activity">
    <reaction evidence="7">
        <text>L-threonyl-[protein] + ATP = O-phospho-L-threonyl-[protein] + ADP + H(+)</text>
        <dbReference type="Rhea" id="RHEA:46608"/>
        <dbReference type="Rhea" id="RHEA-COMP:11060"/>
        <dbReference type="Rhea" id="RHEA-COMP:11605"/>
        <dbReference type="ChEBI" id="CHEBI:15378"/>
        <dbReference type="ChEBI" id="CHEBI:30013"/>
        <dbReference type="ChEBI" id="CHEBI:30616"/>
        <dbReference type="ChEBI" id="CHEBI:61977"/>
        <dbReference type="ChEBI" id="CHEBI:456216"/>
        <dbReference type="EC" id="2.7.11.1"/>
    </reaction>
</comment>
<name>A0ABQ5NBX0_9CLOT</name>
<dbReference type="SUPFAM" id="SSF56112">
    <property type="entry name" value="Protein kinase-like (PK-like)"/>
    <property type="match status" value="1"/>
</dbReference>
<dbReference type="Pfam" id="PF00069">
    <property type="entry name" value="Pkinase"/>
    <property type="match status" value="1"/>
</dbReference>
<keyword evidence="3" id="KW-0808">Transferase</keyword>
<evidence type="ECO:0000256" key="8">
    <source>
        <dbReference type="ARBA" id="ARBA00048679"/>
    </source>
</evidence>
<evidence type="ECO:0000256" key="7">
    <source>
        <dbReference type="ARBA" id="ARBA00047899"/>
    </source>
</evidence>
<dbReference type="PROSITE" id="PS51178">
    <property type="entry name" value="PASTA"/>
    <property type="match status" value="4"/>
</dbReference>
<keyword evidence="4" id="KW-0547">Nucleotide-binding</keyword>
<evidence type="ECO:0000256" key="1">
    <source>
        <dbReference type="ARBA" id="ARBA00012513"/>
    </source>
</evidence>
<evidence type="ECO:0000259" key="12">
    <source>
        <dbReference type="PROSITE" id="PS51178"/>
    </source>
</evidence>
<dbReference type="InterPro" id="IPR011009">
    <property type="entry name" value="Kinase-like_dom_sf"/>
</dbReference>
<sequence length="639" mass="69676">MIGTLLGNRYELLEKIGEGGMAEVYKAKCHLLNRYVSVKILKEEYTKDKDFVDKFKREATAAASFSDNNIVNIYDVGSQGNINYIVMEYVKGKTLKEIIIENGKLDYQRALDMAIQIAKALECAHKNNIVHRDIKPQNILVTEDGTVKVTDFGIAKASSSVTITNSSKVMGSAHYFSPEQAKGSFVDGRTDIYSLGIVMYEMVTGRVPYDAESPVSVALKHIQEPVVPPKQLNGNIPDSMNALILKAIEKEPIRRYQTVKDMLMDLHRIKNNSNCIITSENHEDEHTRIMQPVLSEDDEDDEYDDYDRDGKKKVSNKTKKILIGVLIAILVAAVGIISGVLLSKTKTNNNSLTSKDVTVPTIKGKTEAEAKKALEDLGLKYVLGGRDKSDQPEGTVIAVSPDEGTSVKANSEVRVILSNGPKKSKVPLLKDYDINTAKDIITNSGYKVGNIGSDFNDTVPKDNVISQDPQADAEVAEGTPINLIVSKGPEVKYAKVPNIMNRSLDEATALLNAASLKMGNQTKVETSDPNLNNKVKSQSIDPGAPNVKEQTPVDITYYVYVAPVKINIPDFVGSKTKLQDAINQLKALGFTDADITASGKPDDIVIAQNPGAGSVDKGTKITLKAQAPEQTPPPTTTTH</sequence>
<dbReference type="Pfam" id="PF03793">
    <property type="entry name" value="PASTA"/>
    <property type="match status" value="4"/>
</dbReference>
<evidence type="ECO:0000256" key="9">
    <source>
        <dbReference type="SAM" id="MobiDB-lite"/>
    </source>
</evidence>